<dbReference type="AlphaFoldDB" id="A0A6S6U5E1"/>
<accession>A0A6S6U5E1</accession>
<feature type="domain" description="BD-FAE-like" evidence="2">
    <location>
        <begin position="56"/>
        <end position="229"/>
    </location>
</feature>
<sequence length="286" mass="31881">MKKQLPSILTIFLISTCVIIAGCSVVKPVSLLNLAISSDGYALQSVRYGNQNRQAMDVYRPELASQKTPIIFIYGGAWTEGNKKDYKFIGQALSQLGHPVIIPDYRLYPDVRFPAFIQDIAQAIRFTEKNAQQLLDKPLKKFILMGHSAGAYNAALLVTKPAYLGDGLYQKMQAVIALAGPYDLPLNDPGVKPVFAGATSATSNILQNTHPNMPPLLLLHGQDDKRVFPFHTERWQRVLRQYGNSVEVHIYPKVNHIDVVSGIAAPLRRLSPSFQDIQQFLKRLPD</sequence>
<dbReference type="InterPro" id="IPR049492">
    <property type="entry name" value="BD-FAE-like_dom"/>
</dbReference>
<dbReference type="Pfam" id="PF20434">
    <property type="entry name" value="BD-FAE"/>
    <property type="match status" value="1"/>
</dbReference>
<dbReference type="Gene3D" id="3.40.50.1820">
    <property type="entry name" value="alpha/beta hydrolase"/>
    <property type="match status" value="1"/>
</dbReference>
<dbReference type="EMBL" id="CACVAY010000112">
    <property type="protein sequence ID" value="CAA6823398.1"/>
    <property type="molecule type" value="Genomic_DNA"/>
</dbReference>
<dbReference type="InterPro" id="IPR029058">
    <property type="entry name" value="AB_hydrolase_fold"/>
</dbReference>
<dbReference type="SUPFAM" id="SSF53474">
    <property type="entry name" value="alpha/beta-Hydrolases"/>
    <property type="match status" value="1"/>
</dbReference>
<dbReference type="PROSITE" id="PS51257">
    <property type="entry name" value="PROKAR_LIPOPROTEIN"/>
    <property type="match status" value="1"/>
</dbReference>
<name>A0A6S6U5E1_9GAMM</name>
<reference evidence="3" key="1">
    <citation type="submission" date="2020-01" db="EMBL/GenBank/DDBJ databases">
        <authorList>
            <person name="Meier V. D."/>
            <person name="Meier V D."/>
        </authorList>
    </citation>
    <scope>NUCLEOTIDE SEQUENCE</scope>
    <source>
        <strain evidence="3">HLG_WM_MAG_07</strain>
    </source>
</reference>
<organism evidence="3">
    <name type="scientific">uncultured Thiotrichaceae bacterium</name>
    <dbReference type="NCBI Taxonomy" id="298394"/>
    <lineage>
        <taxon>Bacteria</taxon>
        <taxon>Pseudomonadati</taxon>
        <taxon>Pseudomonadota</taxon>
        <taxon>Gammaproteobacteria</taxon>
        <taxon>Thiotrichales</taxon>
        <taxon>Thiotrichaceae</taxon>
        <taxon>environmental samples</taxon>
    </lineage>
</organism>
<evidence type="ECO:0000313" key="3">
    <source>
        <dbReference type="EMBL" id="CAA6823398.1"/>
    </source>
</evidence>
<gene>
    <name evidence="3" type="ORF">HELGO_WM6647</name>
</gene>
<evidence type="ECO:0000256" key="1">
    <source>
        <dbReference type="ARBA" id="ARBA00022801"/>
    </source>
</evidence>
<evidence type="ECO:0000259" key="2">
    <source>
        <dbReference type="Pfam" id="PF20434"/>
    </source>
</evidence>
<protein>
    <submittedName>
        <fullName evidence="3">Alpha/beta hydrolase</fullName>
    </submittedName>
</protein>
<keyword evidence="1 3" id="KW-0378">Hydrolase</keyword>
<proteinExistence type="predicted"/>
<dbReference type="PANTHER" id="PTHR48081:SF33">
    <property type="entry name" value="KYNURENINE FORMAMIDASE"/>
    <property type="match status" value="1"/>
</dbReference>
<dbReference type="GO" id="GO:0016787">
    <property type="term" value="F:hydrolase activity"/>
    <property type="evidence" value="ECO:0007669"/>
    <property type="project" value="UniProtKB-KW"/>
</dbReference>
<dbReference type="PANTHER" id="PTHR48081">
    <property type="entry name" value="AB HYDROLASE SUPERFAMILY PROTEIN C4A8.06C"/>
    <property type="match status" value="1"/>
</dbReference>
<dbReference type="InterPro" id="IPR050300">
    <property type="entry name" value="GDXG_lipolytic_enzyme"/>
</dbReference>